<dbReference type="Proteomes" id="UP000244755">
    <property type="component" value="Chromosome 1"/>
</dbReference>
<evidence type="ECO:0000256" key="3">
    <source>
        <dbReference type="ARBA" id="ARBA00022723"/>
    </source>
</evidence>
<keyword evidence="5 6" id="KW-0408">Iron</keyword>
<proteinExistence type="predicted"/>
<keyword evidence="7" id="KW-0732">Signal</keyword>
<dbReference type="SUPFAM" id="SSF46626">
    <property type="entry name" value="Cytochrome c"/>
    <property type="match status" value="1"/>
</dbReference>
<dbReference type="RefSeq" id="WP_099955188.1">
    <property type="nucleotide sequence ID" value="NZ_CP028843.1"/>
</dbReference>
<gene>
    <name evidence="9" type="ORF">DA075_22935</name>
</gene>
<dbReference type="GO" id="GO:0046872">
    <property type="term" value="F:metal ion binding"/>
    <property type="evidence" value="ECO:0007669"/>
    <property type="project" value="UniProtKB-KW"/>
</dbReference>
<dbReference type="KEGG" id="mee:DA075_22935"/>
<dbReference type="PROSITE" id="PS51007">
    <property type="entry name" value="CYTC"/>
    <property type="match status" value="1"/>
</dbReference>
<dbReference type="Gene3D" id="1.10.760.10">
    <property type="entry name" value="Cytochrome c-like domain"/>
    <property type="match status" value="1"/>
</dbReference>
<dbReference type="PANTHER" id="PTHR37823">
    <property type="entry name" value="CYTOCHROME C-553-LIKE"/>
    <property type="match status" value="1"/>
</dbReference>
<keyword evidence="2 6" id="KW-0349">Heme</keyword>
<evidence type="ECO:0000256" key="7">
    <source>
        <dbReference type="SAM" id="SignalP"/>
    </source>
</evidence>
<keyword evidence="1" id="KW-0813">Transport</keyword>
<feature type="chain" id="PRO_5015316633" evidence="7">
    <location>
        <begin position="30"/>
        <end position="114"/>
    </location>
</feature>
<evidence type="ECO:0000313" key="9">
    <source>
        <dbReference type="EMBL" id="AWB23400.1"/>
    </source>
</evidence>
<feature type="domain" description="Cytochrome c" evidence="8">
    <location>
        <begin position="32"/>
        <end position="113"/>
    </location>
</feature>
<accession>A0A2R4WPF9</accession>
<dbReference type="GO" id="GO:0020037">
    <property type="term" value="F:heme binding"/>
    <property type="evidence" value="ECO:0007669"/>
    <property type="project" value="InterPro"/>
</dbReference>
<keyword evidence="10" id="KW-1185">Reference proteome</keyword>
<protein>
    <submittedName>
        <fullName evidence="9">Cytochrome c</fullName>
    </submittedName>
</protein>
<evidence type="ECO:0000256" key="5">
    <source>
        <dbReference type="ARBA" id="ARBA00023004"/>
    </source>
</evidence>
<dbReference type="OrthoDB" id="7363829at2"/>
<dbReference type="PANTHER" id="PTHR37823:SF1">
    <property type="entry name" value="CYTOCHROME C-553-LIKE"/>
    <property type="match status" value="1"/>
</dbReference>
<sequence>MRTRSLLAAGAVALLSLPLPLPMSRPARAWDRQVDQGGRLARTHCARCHAVGRAGTSPLLAAPPFRDLHDRYPVEDLAEALAEGIRTGHPSMPEFRFDPDQAQSLIAYLKSLER</sequence>
<dbReference type="InterPro" id="IPR009056">
    <property type="entry name" value="Cyt_c-like_dom"/>
</dbReference>
<evidence type="ECO:0000259" key="8">
    <source>
        <dbReference type="PROSITE" id="PS51007"/>
    </source>
</evidence>
<evidence type="ECO:0000256" key="6">
    <source>
        <dbReference type="PROSITE-ProRule" id="PRU00433"/>
    </source>
</evidence>
<evidence type="ECO:0000256" key="2">
    <source>
        <dbReference type="ARBA" id="ARBA00022617"/>
    </source>
</evidence>
<evidence type="ECO:0000256" key="1">
    <source>
        <dbReference type="ARBA" id="ARBA00022448"/>
    </source>
</evidence>
<dbReference type="InterPro" id="IPR051811">
    <property type="entry name" value="Cytochrome_c550/c551-like"/>
</dbReference>
<evidence type="ECO:0000313" key="10">
    <source>
        <dbReference type="Proteomes" id="UP000244755"/>
    </source>
</evidence>
<dbReference type="GO" id="GO:0009055">
    <property type="term" value="F:electron transfer activity"/>
    <property type="evidence" value="ECO:0007669"/>
    <property type="project" value="InterPro"/>
</dbReference>
<name>A0A2R4WPF9_9HYPH</name>
<dbReference type="InterPro" id="IPR036909">
    <property type="entry name" value="Cyt_c-like_dom_sf"/>
</dbReference>
<dbReference type="EMBL" id="CP028843">
    <property type="protein sequence ID" value="AWB23400.1"/>
    <property type="molecule type" value="Genomic_DNA"/>
</dbReference>
<keyword evidence="4" id="KW-0249">Electron transport</keyword>
<keyword evidence="3 6" id="KW-0479">Metal-binding</keyword>
<organism evidence="9 10">
    <name type="scientific">Methylobacterium currus</name>
    <dbReference type="NCBI Taxonomy" id="2051553"/>
    <lineage>
        <taxon>Bacteria</taxon>
        <taxon>Pseudomonadati</taxon>
        <taxon>Pseudomonadota</taxon>
        <taxon>Alphaproteobacteria</taxon>
        <taxon>Hyphomicrobiales</taxon>
        <taxon>Methylobacteriaceae</taxon>
        <taxon>Methylobacterium</taxon>
    </lineage>
</organism>
<dbReference type="AlphaFoldDB" id="A0A2R4WPF9"/>
<evidence type="ECO:0000256" key="4">
    <source>
        <dbReference type="ARBA" id="ARBA00022982"/>
    </source>
</evidence>
<reference evidence="9 10" key="1">
    <citation type="submission" date="2018-04" db="EMBL/GenBank/DDBJ databases">
        <title>Methylobacterium sp. PR1016A genome.</title>
        <authorList>
            <person name="Park W."/>
        </authorList>
    </citation>
    <scope>NUCLEOTIDE SEQUENCE [LARGE SCALE GENOMIC DNA]</scope>
    <source>
        <strain evidence="9 10">PR1016A</strain>
    </source>
</reference>
<dbReference type="Pfam" id="PF13442">
    <property type="entry name" value="Cytochrome_CBB3"/>
    <property type="match status" value="1"/>
</dbReference>
<feature type="signal peptide" evidence="7">
    <location>
        <begin position="1"/>
        <end position="29"/>
    </location>
</feature>